<dbReference type="GO" id="GO:0030286">
    <property type="term" value="C:dynein complex"/>
    <property type="evidence" value="ECO:0007669"/>
    <property type="project" value="InterPro"/>
</dbReference>
<keyword evidence="4" id="KW-0969">Cilium</keyword>
<dbReference type="InterPro" id="IPR043160">
    <property type="entry name" value="Dynein_C_barrel"/>
</dbReference>
<evidence type="ECO:0000313" key="4">
    <source>
        <dbReference type="EMBL" id="CAG6740216.1"/>
    </source>
</evidence>
<dbReference type="InterPro" id="IPR004273">
    <property type="entry name" value="Dynein_heavy_D6_P-loop"/>
</dbReference>
<dbReference type="InterPro" id="IPR027417">
    <property type="entry name" value="P-loop_NTPase"/>
</dbReference>
<evidence type="ECO:0000259" key="1">
    <source>
        <dbReference type="Pfam" id="PF03028"/>
    </source>
</evidence>
<dbReference type="EMBL" id="HBUF01417789">
    <property type="protein sequence ID" value="CAG6740216.1"/>
    <property type="molecule type" value="Transcribed_RNA"/>
</dbReference>
<dbReference type="InterPro" id="IPR041658">
    <property type="entry name" value="AAA_lid_11"/>
</dbReference>
<dbReference type="GO" id="GO:0007018">
    <property type="term" value="P:microtubule-based movement"/>
    <property type="evidence" value="ECO:0007669"/>
    <property type="project" value="InterPro"/>
</dbReference>
<proteinExistence type="predicted"/>
<dbReference type="Pfam" id="PF18198">
    <property type="entry name" value="AAA_lid_11"/>
    <property type="match status" value="1"/>
</dbReference>
<dbReference type="Pfam" id="PF03028">
    <property type="entry name" value="Dynein_heavy"/>
    <property type="match status" value="1"/>
</dbReference>
<keyword evidence="4" id="KW-0282">Flagellum</keyword>
<dbReference type="GO" id="GO:0051959">
    <property type="term" value="F:dynein light intermediate chain binding"/>
    <property type="evidence" value="ECO:0007669"/>
    <property type="project" value="InterPro"/>
</dbReference>
<dbReference type="Gene3D" id="1.10.8.720">
    <property type="entry name" value="Region D6 of dynein motor"/>
    <property type="match status" value="1"/>
</dbReference>
<evidence type="ECO:0000259" key="2">
    <source>
        <dbReference type="Pfam" id="PF18198"/>
    </source>
</evidence>
<reference evidence="4" key="1">
    <citation type="submission" date="2021-05" db="EMBL/GenBank/DDBJ databases">
        <authorList>
            <person name="Alioto T."/>
            <person name="Alioto T."/>
            <person name="Gomez Garrido J."/>
        </authorList>
    </citation>
    <scope>NUCLEOTIDE SEQUENCE</scope>
</reference>
<feature type="domain" description="Dynein heavy chain C-terminal" evidence="3">
    <location>
        <begin position="329"/>
        <end position="546"/>
    </location>
</feature>
<dbReference type="PANTHER" id="PTHR22878">
    <property type="entry name" value="DYNEIN HEAVY CHAIN 6, AXONEMAL-LIKE-RELATED"/>
    <property type="match status" value="1"/>
</dbReference>
<protein>
    <submittedName>
        <fullName evidence="4">Dynein-1-alpha heavy chain, flagellar inner arm I1 complex</fullName>
    </submittedName>
</protein>
<evidence type="ECO:0000259" key="3">
    <source>
        <dbReference type="Pfam" id="PF18199"/>
    </source>
</evidence>
<feature type="domain" description="Dynein heavy chain region D6 P-loop" evidence="1">
    <location>
        <begin position="6"/>
        <end position="128"/>
    </location>
</feature>
<dbReference type="InterPro" id="IPR041228">
    <property type="entry name" value="Dynein_C"/>
</dbReference>
<keyword evidence="4" id="KW-0966">Cell projection</keyword>
<dbReference type="Gene3D" id="3.10.490.20">
    <property type="match status" value="1"/>
</dbReference>
<name>A0A8D9E4G7_9HEMI</name>
<sequence>MELTACSVPVLFILQPGCDPEQDLRKLALNHNTTLTSLPMCQGQEQAASSLIKFSALEGHWVLLSNIHLVPSFTRHLESIITTALNDASLSHKSSYSGVDVSSMFRLFVTTDPSTVLPIRVLQRKLKVCLELPTGLQKNMFHLYSKVIDDQLLEQCKHPQYKDLVYVMAFLHSVLLERRNYSTLGWNVRYVFSQSDFEASVATLCTVLDNGMDSMHGEQLKYLIGEIMYGGRVSDMYDRRIVKIFMDEYIGDYTQNPDQFAFYPDRLGRYKIPSSHYLEHIEKTLPFNHSAELIGLHASADTGLHNDLYQDLVFHLKEMYPEVNVKTKDQVVEEGLAGQVCMDDILECHLSRLYSGVLIDEWRALAPPTTMKLGAWLEQFKQRGEQYRYWIDFGDPLVMWLPGLHYPYSYFTAIIQKEVSKKEGWSLDRCSMYTEMSKFTQAIDVEEPPPEGAYVNGLYLQGAHWDLASSCLVAPASSSALVEPLPILTIIPKETSKIGWGNTLCTPVYRSLALTKRDKSEFEVNLRMSPIVDKSVYVLRGVTLFLDME</sequence>
<organism evidence="4">
    <name type="scientific">Cacopsylla melanoneura</name>
    <dbReference type="NCBI Taxonomy" id="428564"/>
    <lineage>
        <taxon>Eukaryota</taxon>
        <taxon>Metazoa</taxon>
        <taxon>Ecdysozoa</taxon>
        <taxon>Arthropoda</taxon>
        <taxon>Hexapoda</taxon>
        <taxon>Insecta</taxon>
        <taxon>Pterygota</taxon>
        <taxon>Neoptera</taxon>
        <taxon>Paraneoptera</taxon>
        <taxon>Hemiptera</taxon>
        <taxon>Sternorrhyncha</taxon>
        <taxon>Psylloidea</taxon>
        <taxon>Psyllidae</taxon>
        <taxon>Psyllinae</taxon>
        <taxon>Cacopsylla</taxon>
    </lineage>
</organism>
<feature type="domain" description="Dynein heavy chain AAA lid" evidence="2">
    <location>
        <begin position="162"/>
        <end position="300"/>
    </location>
</feature>
<dbReference type="InterPro" id="IPR042219">
    <property type="entry name" value="AAA_lid_11_sf"/>
</dbReference>
<dbReference type="Gene3D" id="1.20.1270.280">
    <property type="match status" value="1"/>
</dbReference>
<dbReference type="GO" id="GO:0008569">
    <property type="term" value="F:minus-end-directed microtubule motor activity"/>
    <property type="evidence" value="ECO:0007669"/>
    <property type="project" value="InterPro"/>
</dbReference>
<dbReference type="InterPro" id="IPR026983">
    <property type="entry name" value="DHC"/>
</dbReference>
<dbReference type="AlphaFoldDB" id="A0A8D9E4G7"/>
<accession>A0A8D9E4G7</accession>
<dbReference type="Pfam" id="PF18199">
    <property type="entry name" value="Dynein_C"/>
    <property type="match status" value="1"/>
</dbReference>
<dbReference type="Gene3D" id="3.40.50.300">
    <property type="entry name" value="P-loop containing nucleotide triphosphate hydrolases"/>
    <property type="match status" value="1"/>
</dbReference>
<dbReference type="GO" id="GO:0045505">
    <property type="term" value="F:dynein intermediate chain binding"/>
    <property type="evidence" value="ECO:0007669"/>
    <property type="project" value="InterPro"/>
</dbReference>